<dbReference type="PANTHER" id="PTHR24321">
    <property type="entry name" value="DEHYDROGENASES, SHORT CHAIN"/>
    <property type="match status" value="1"/>
</dbReference>
<name>A0A0N1J0A8_9BACI</name>
<evidence type="ECO:0000256" key="1">
    <source>
        <dbReference type="ARBA" id="ARBA00006484"/>
    </source>
</evidence>
<sequence>MRLHNKVAIITGAGNGQGLAEAELFLQEGAKVVATDINGEALELLKKRHMGNDHLFVHKHDVSSETEWDSVIQKVIQLFGRLDILVNNAGIPSRSSVIQEDLEGWNKVMTINATGTFLGVRKCAEHMMKQRAGSIINISSVYGIIGEKGYVSYHASKGAVRSLTKAAAMDLAEYNIRVNSVHPGMIETEMTRDLFEDNEKARWMKEVTPLPLLGKPKDVAYGVLYLASDEAKFVTGCELVIDGGWIAK</sequence>
<keyword evidence="4" id="KW-1185">Reference proteome</keyword>
<dbReference type="Pfam" id="PF13561">
    <property type="entry name" value="adh_short_C2"/>
    <property type="match status" value="1"/>
</dbReference>
<dbReference type="PATRIC" id="fig|33935.3.peg.521"/>
<dbReference type="EMBL" id="LGCI01000005">
    <property type="protein sequence ID" value="KOY82784.1"/>
    <property type="molecule type" value="Genomic_DNA"/>
</dbReference>
<gene>
    <name evidence="3" type="ORF">ADM90_05510</name>
</gene>
<accession>A0A0N1J0A8</accession>
<dbReference type="PRINTS" id="PR00081">
    <property type="entry name" value="GDHRDH"/>
</dbReference>
<dbReference type="Proteomes" id="UP000037977">
    <property type="component" value="Unassembled WGS sequence"/>
</dbReference>
<keyword evidence="2" id="KW-0560">Oxidoreductase</keyword>
<dbReference type="OrthoDB" id="286404at2"/>
<dbReference type="GO" id="GO:0008206">
    <property type="term" value="P:bile acid metabolic process"/>
    <property type="evidence" value="ECO:0007669"/>
    <property type="project" value="UniProtKB-ARBA"/>
</dbReference>
<dbReference type="PRINTS" id="PR00080">
    <property type="entry name" value="SDRFAMILY"/>
</dbReference>
<dbReference type="AlphaFoldDB" id="A0A0N1J0A8"/>
<dbReference type="InterPro" id="IPR036291">
    <property type="entry name" value="NAD(P)-bd_dom_sf"/>
</dbReference>
<dbReference type="GO" id="GO:0016491">
    <property type="term" value="F:oxidoreductase activity"/>
    <property type="evidence" value="ECO:0007669"/>
    <property type="project" value="UniProtKB-KW"/>
</dbReference>
<comment type="similarity">
    <text evidence="1">Belongs to the short-chain dehydrogenases/reductases (SDR) family.</text>
</comment>
<dbReference type="NCBIfam" id="NF005559">
    <property type="entry name" value="PRK07231.1"/>
    <property type="match status" value="1"/>
</dbReference>
<dbReference type="SUPFAM" id="SSF51735">
    <property type="entry name" value="NAD(P)-binding Rossmann-fold domains"/>
    <property type="match status" value="1"/>
</dbReference>
<dbReference type="STRING" id="33935.ADM90_05510"/>
<evidence type="ECO:0008006" key="5">
    <source>
        <dbReference type="Google" id="ProtNLM"/>
    </source>
</evidence>
<evidence type="ECO:0000313" key="3">
    <source>
        <dbReference type="EMBL" id="KOY82784.1"/>
    </source>
</evidence>
<evidence type="ECO:0000313" key="4">
    <source>
        <dbReference type="Proteomes" id="UP000037977"/>
    </source>
</evidence>
<dbReference type="RefSeq" id="WP_053994022.1">
    <property type="nucleotide sequence ID" value="NZ_CP065643.1"/>
</dbReference>
<reference evidence="3 4" key="1">
    <citation type="submission" date="2015-07" db="EMBL/GenBank/DDBJ databases">
        <title>Genome sequencing project for genomic taxonomy and phylogenomics of Bacillus-like bacteria.</title>
        <authorList>
            <person name="Liu B."/>
            <person name="Wang J."/>
            <person name="Zhu Y."/>
            <person name="Liu G."/>
            <person name="Chen Q."/>
            <person name="Chen Z."/>
            <person name="Che J."/>
            <person name="Ge C."/>
            <person name="Shi H."/>
            <person name="Pan Z."/>
            <person name="Liu X."/>
        </authorList>
    </citation>
    <scope>NUCLEOTIDE SEQUENCE [LARGE SCALE GENOMIC DNA]</scope>
    <source>
        <strain evidence="3 4">DSM 54</strain>
    </source>
</reference>
<protein>
    <recommendedName>
        <fullName evidence="5">Short-chain dehydrogenase</fullName>
    </recommendedName>
</protein>
<dbReference type="PANTHER" id="PTHR24321:SF8">
    <property type="entry name" value="ESTRADIOL 17-BETA-DEHYDROGENASE 8-RELATED"/>
    <property type="match status" value="1"/>
</dbReference>
<proteinExistence type="inferred from homology"/>
<evidence type="ECO:0000256" key="2">
    <source>
        <dbReference type="ARBA" id="ARBA00023002"/>
    </source>
</evidence>
<dbReference type="FunFam" id="3.40.50.720:FF:000084">
    <property type="entry name" value="Short-chain dehydrogenase reductase"/>
    <property type="match status" value="1"/>
</dbReference>
<dbReference type="InterPro" id="IPR002347">
    <property type="entry name" value="SDR_fam"/>
</dbReference>
<comment type="caution">
    <text evidence="3">The sequence shown here is derived from an EMBL/GenBank/DDBJ whole genome shotgun (WGS) entry which is preliminary data.</text>
</comment>
<organism evidence="3 4">
    <name type="scientific">Lysinibacillus macroides</name>
    <dbReference type="NCBI Taxonomy" id="33935"/>
    <lineage>
        <taxon>Bacteria</taxon>
        <taxon>Bacillati</taxon>
        <taxon>Bacillota</taxon>
        <taxon>Bacilli</taxon>
        <taxon>Bacillales</taxon>
        <taxon>Bacillaceae</taxon>
        <taxon>Lysinibacillus</taxon>
    </lineage>
</organism>
<dbReference type="Gene3D" id="3.40.50.720">
    <property type="entry name" value="NAD(P)-binding Rossmann-like Domain"/>
    <property type="match status" value="1"/>
</dbReference>